<feature type="compositionally biased region" description="Basic and acidic residues" evidence="1">
    <location>
        <begin position="66"/>
        <end position="76"/>
    </location>
</feature>
<dbReference type="Pfam" id="PF24924">
    <property type="entry name" value="DUF7745"/>
    <property type="match status" value="1"/>
</dbReference>
<protein>
    <recommendedName>
        <fullName evidence="2">DUF7745 domain-containing protein</fullName>
    </recommendedName>
</protein>
<dbReference type="EMBL" id="LXQA010373840">
    <property type="protein sequence ID" value="MCI47552.1"/>
    <property type="molecule type" value="Genomic_DNA"/>
</dbReference>
<dbReference type="InterPro" id="IPR056647">
    <property type="entry name" value="DUF7745"/>
</dbReference>
<reference evidence="3 4" key="1">
    <citation type="journal article" date="2018" name="Front. Plant Sci.">
        <title>Red Clover (Trifolium pratense) and Zigzag Clover (T. medium) - A Picture of Genomic Similarities and Differences.</title>
        <authorList>
            <person name="Dluhosova J."/>
            <person name="Istvanek J."/>
            <person name="Nedelnik J."/>
            <person name="Repkova J."/>
        </authorList>
    </citation>
    <scope>NUCLEOTIDE SEQUENCE [LARGE SCALE GENOMIC DNA]</scope>
    <source>
        <strain evidence="4">cv. 10/8</strain>
        <tissue evidence="3">Leaf</tissue>
    </source>
</reference>
<keyword evidence="4" id="KW-1185">Reference proteome</keyword>
<organism evidence="3 4">
    <name type="scientific">Trifolium medium</name>
    <dbReference type="NCBI Taxonomy" id="97028"/>
    <lineage>
        <taxon>Eukaryota</taxon>
        <taxon>Viridiplantae</taxon>
        <taxon>Streptophyta</taxon>
        <taxon>Embryophyta</taxon>
        <taxon>Tracheophyta</taxon>
        <taxon>Spermatophyta</taxon>
        <taxon>Magnoliopsida</taxon>
        <taxon>eudicotyledons</taxon>
        <taxon>Gunneridae</taxon>
        <taxon>Pentapetalae</taxon>
        <taxon>rosids</taxon>
        <taxon>fabids</taxon>
        <taxon>Fabales</taxon>
        <taxon>Fabaceae</taxon>
        <taxon>Papilionoideae</taxon>
        <taxon>50 kb inversion clade</taxon>
        <taxon>NPAAA clade</taxon>
        <taxon>Hologalegina</taxon>
        <taxon>IRL clade</taxon>
        <taxon>Trifolieae</taxon>
        <taxon>Trifolium</taxon>
    </lineage>
</organism>
<dbReference type="Proteomes" id="UP000265520">
    <property type="component" value="Unassembled WGS sequence"/>
</dbReference>
<comment type="caution">
    <text evidence="3">The sequence shown here is derived from an EMBL/GenBank/DDBJ whole genome shotgun (WGS) entry which is preliminary data.</text>
</comment>
<evidence type="ECO:0000256" key="1">
    <source>
        <dbReference type="SAM" id="MobiDB-lite"/>
    </source>
</evidence>
<proteinExistence type="predicted"/>
<evidence type="ECO:0000313" key="4">
    <source>
        <dbReference type="Proteomes" id="UP000265520"/>
    </source>
</evidence>
<dbReference type="PANTHER" id="PTHR48154">
    <property type="entry name" value="PROTEIN, PUTATIVE-RELATED"/>
    <property type="match status" value="1"/>
</dbReference>
<dbReference type="AlphaFoldDB" id="A0A392SGH1"/>
<evidence type="ECO:0000313" key="3">
    <source>
        <dbReference type="EMBL" id="MCI47552.1"/>
    </source>
</evidence>
<feature type="region of interest" description="Disordered" evidence="1">
    <location>
        <begin position="52"/>
        <end position="76"/>
    </location>
</feature>
<dbReference type="PANTHER" id="PTHR48154:SF1">
    <property type="entry name" value="PROTEIN, PUTATIVE-RELATED"/>
    <property type="match status" value="1"/>
</dbReference>
<name>A0A392SGH1_9FABA</name>
<accession>A0A392SGH1</accession>
<evidence type="ECO:0000259" key="2">
    <source>
        <dbReference type="Pfam" id="PF24924"/>
    </source>
</evidence>
<feature type="non-terminal residue" evidence="3">
    <location>
        <position position="1"/>
    </location>
</feature>
<feature type="domain" description="DUF7745" evidence="2">
    <location>
        <begin position="1"/>
        <end position="60"/>
    </location>
</feature>
<sequence length="76" mass="8511">CGKFPNVPLLGMRGGISYSPILVRRQFGYPMKDKPNSLLLTSVFYLNQEGSSDMRNSVCKPGAQSSEKRRISWEEG</sequence>